<gene>
    <name evidence="8" type="ORF">TWF970_010294</name>
</gene>
<evidence type="ECO:0000256" key="4">
    <source>
        <dbReference type="ARBA" id="ARBA00022801"/>
    </source>
</evidence>
<reference evidence="8 9" key="1">
    <citation type="submission" date="2020-01" db="EMBL/GenBank/DDBJ databases">
        <authorList>
            <person name="Palmer J.M."/>
        </authorList>
    </citation>
    <scope>NUCLEOTIDE SEQUENCE [LARGE SCALE GENOMIC DNA]</scope>
    <source>
        <strain evidence="8 9">TWF970</strain>
    </source>
</reference>
<dbReference type="InterPro" id="IPR015797">
    <property type="entry name" value="NUDIX_hydrolase-like_dom_sf"/>
</dbReference>
<keyword evidence="3" id="KW-0479">Metal-binding</keyword>
<evidence type="ECO:0000256" key="5">
    <source>
        <dbReference type="ARBA" id="ARBA00022842"/>
    </source>
</evidence>
<dbReference type="Proteomes" id="UP000474640">
    <property type="component" value="Unassembled WGS sequence"/>
</dbReference>
<name>A0A7C8RD52_ORBOL</name>
<keyword evidence="4" id="KW-0378">Hydrolase</keyword>
<organism evidence="8 9">
    <name type="scientific">Orbilia oligospora</name>
    <name type="common">Nematode-trapping fungus</name>
    <name type="synonym">Arthrobotrys oligospora</name>
    <dbReference type="NCBI Taxonomy" id="2813651"/>
    <lineage>
        <taxon>Eukaryota</taxon>
        <taxon>Fungi</taxon>
        <taxon>Dikarya</taxon>
        <taxon>Ascomycota</taxon>
        <taxon>Pezizomycotina</taxon>
        <taxon>Orbiliomycetes</taxon>
        <taxon>Orbiliales</taxon>
        <taxon>Orbiliaceae</taxon>
        <taxon>Orbilia</taxon>
    </lineage>
</organism>
<comment type="cofactor">
    <cofactor evidence="1">
        <name>Mn(2+)</name>
        <dbReference type="ChEBI" id="CHEBI:29035"/>
    </cofactor>
</comment>
<dbReference type="PANTHER" id="PTHR12318">
    <property type="entry name" value="TESTOSTERONE-REGULATED PROTEIN RP2"/>
    <property type="match status" value="1"/>
</dbReference>
<accession>A0A7C8RD52</accession>
<dbReference type="GO" id="GO:0046872">
    <property type="term" value="F:metal ion binding"/>
    <property type="evidence" value="ECO:0007669"/>
    <property type="project" value="UniProtKB-KW"/>
</dbReference>
<dbReference type="Pfam" id="PF00293">
    <property type="entry name" value="NUDIX"/>
    <property type="match status" value="1"/>
</dbReference>
<comment type="caution">
    <text evidence="8">The sequence shown here is derived from an EMBL/GenBank/DDBJ whole genome shotgun (WGS) entry which is preliminary data.</text>
</comment>
<evidence type="ECO:0000259" key="7">
    <source>
        <dbReference type="PROSITE" id="PS51462"/>
    </source>
</evidence>
<comment type="cofactor">
    <cofactor evidence="2">
        <name>Mg(2+)</name>
        <dbReference type="ChEBI" id="CHEBI:18420"/>
    </cofactor>
</comment>
<dbReference type="CDD" id="cd18870">
    <property type="entry name" value="NUDIX_AcylCoAdiphos_Nudt19"/>
    <property type="match status" value="1"/>
</dbReference>
<dbReference type="EMBL" id="JAABOJ010000007">
    <property type="protein sequence ID" value="KAF3285215.1"/>
    <property type="molecule type" value="Genomic_DNA"/>
</dbReference>
<evidence type="ECO:0000256" key="2">
    <source>
        <dbReference type="ARBA" id="ARBA00001946"/>
    </source>
</evidence>
<dbReference type="SUPFAM" id="SSF55811">
    <property type="entry name" value="Nudix"/>
    <property type="match status" value="1"/>
</dbReference>
<sequence>MFSISTRSPPARRRIGASIVSSFFVSDTRPFCNFQHLLLSISPPCYSYYSCLSNAKMAAVTKKVNAHSYTTLQPEGIAVPRPSASLVLLDAQNRILLTHRTSTIGSFANAHVFPGGNQDPKDTSPEFCAIRETFEETGVLLTNPEPPSSLLPQFPQIRRDVHSRTHSLTFNQFLKENGLEADVGGLIPFTTWITPPTMKKRYETHMFLGFLPLSSSSSTSSSSSSSQLPTSDGGVETVSTTFMTAEEILTGLKQNSIILFPPQAYLVTRLARFLNDKGLKVEEQRERIKEWIEEEGVGKYVFEPRPEGKTKDGKRLILGYGPRGDVNRKSVLKFGKTGLPADLQIVEATEAAKL</sequence>
<evidence type="ECO:0000256" key="1">
    <source>
        <dbReference type="ARBA" id="ARBA00001936"/>
    </source>
</evidence>
<evidence type="ECO:0000256" key="3">
    <source>
        <dbReference type="ARBA" id="ARBA00022723"/>
    </source>
</evidence>
<dbReference type="GO" id="GO:0016818">
    <property type="term" value="F:hydrolase activity, acting on acid anhydrides, in phosphorus-containing anhydrides"/>
    <property type="evidence" value="ECO:0007669"/>
    <property type="project" value="InterPro"/>
</dbReference>
<dbReference type="InterPro" id="IPR039121">
    <property type="entry name" value="NUDT19"/>
</dbReference>
<feature type="domain" description="Nudix hydrolase" evidence="7">
    <location>
        <begin position="79"/>
        <end position="266"/>
    </location>
</feature>
<evidence type="ECO:0000313" key="9">
    <source>
        <dbReference type="Proteomes" id="UP000474640"/>
    </source>
</evidence>
<dbReference type="PROSITE" id="PS51462">
    <property type="entry name" value="NUDIX"/>
    <property type="match status" value="1"/>
</dbReference>
<protein>
    <recommendedName>
        <fullName evidence="7">Nudix hydrolase domain-containing protein</fullName>
    </recommendedName>
</protein>
<dbReference type="InterPro" id="IPR000086">
    <property type="entry name" value="NUDIX_hydrolase_dom"/>
</dbReference>
<dbReference type="AlphaFoldDB" id="A0A7C8RD52"/>
<dbReference type="OrthoDB" id="1695362at2759"/>
<proteinExistence type="predicted"/>
<dbReference type="GO" id="GO:0005739">
    <property type="term" value="C:mitochondrion"/>
    <property type="evidence" value="ECO:0007669"/>
    <property type="project" value="TreeGrafter"/>
</dbReference>
<evidence type="ECO:0000313" key="8">
    <source>
        <dbReference type="EMBL" id="KAF3285215.1"/>
    </source>
</evidence>
<keyword evidence="5" id="KW-0460">Magnesium</keyword>
<evidence type="ECO:0000256" key="6">
    <source>
        <dbReference type="ARBA" id="ARBA00023211"/>
    </source>
</evidence>
<keyword evidence="6" id="KW-0464">Manganese</keyword>
<dbReference type="PANTHER" id="PTHR12318:SF0">
    <property type="entry name" value="ACYL-COENZYME A DIPHOSPHATASE NUDT19"/>
    <property type="match status" value="1"/>
</dbReference>
<dbReference type="Gene3D" id="3.90.79.10">
    <property type="entry name" value="Nucleoside Triphosphate Pyrophosphohydrolase"/>
    <property type="match status" value="1"/>
</dbReference>